<proteinExistence type="predicted"/>
<dbReference type="AlphaFoldDB" id="A0A1G7ZZK6"/>
<evidence type="ECO:0000313" key="2">
    <source>
        <dbReference type="Proteomes" id="UP000199623"/>
    </source>
</evidence>
<evidence type="ECO:0000313" key="1">
    <source>
        <dbReference type="EMBL" id="SDH13600.1"/>
    </source>
</evidence>
<protein>
    <submittedName>
        <fullName evidence="1">Multiple sugar transport system permease protein</fullName>
    </submittedName>
</protein>
<sequence>MPAGALPALVPSLVVHLSLQKSFLRGITTGAIKG</sequence>
<keyword evidence="2" id="KW-1185">Reference proteome</keyword>
<keyword evidence="1" id="KW-0762">Sugar transport</keyword>
<accession>A0A1G7ZZK6</accession>
<name>A0A1G7ZZK6_9PSEU</name>
<reference evidence="2" key="1">
    <citation type="submission" date="2016-10" db="EMBL/GenBank/DDBJ databases">
        <authorList>
            <person name="Varghese N."/>
            <person name="Submissions S."/>
        </authorList>
    </citation>
    <scope>NUCLEOTIDE SEQUENCE [LARGE SCALE GENOMIC DNA]</scope>
    <source>
        <strain evidence="2">CGMCC 4.3506</strain>
    </source>
</reference>
<gene>
    <name evidence="1" type="ORF">SAMN05216553_116165</name>
</gene>
<organism evidence="1 2">
    <name type="scientific">Lentzea fradiae</name>
    <dbReference type="NCBI Taxonomy" id="200378"/>
    <lineage>
        <taxon>Bacteria</taxon>
        <taxon>Bacillati</taxon>
        <taxon>Actinomycetota</taxon>
        <taxon>Actinomycetes</taxon>
        <taxon>Pseudonocardiales</taxon>
        <taxon>Pseudonocardiaceae</taxon>
        <taxon>Lentzea</taxon>
    </lineage>
</organism>
<dbReference type="STRING" id="200378.SAMN05216553_116165"/>
<keyword evidence="1" id="KW-0813">Transport</keyword>
<dbReference type="EMBL" id="FNCC01000016">
    <property type="protein sequence ID" value="SDH13600.1"/>
    <property type="molecule type" value="Genomic_DNA"/>
</dbReference>
<dbReference type="Proteomes" id="UP000199623">
    <property type="component" value="Unassembled WGS sequence"/>
</dbReference>